<reference evidence="1" key="1">
    <citation type="submission" date="2021-10" db="EMBL/GenBank/DDBJ databases">
        <title>Melipona bicolor Genome sequencing and assembly.</title>
        <authorList>
            <person name="Araujo N.S."/>
            <person name="Arias M.C."/>
        </authorList>
    </citation>
    <scope>NUCLEOTIDE SEQUENCE</scope>
    <source>
        <strain evidence="1">USP_2M_L1-L4_2017</strain>
        <tissue evidence="1">Whole body</tissue>
    </source>
</reference>
<dbReference type="Proteomes" id="UP001177670">
    <property type="component" value="Unassembled WGS sequence"/>
</dbReference>
<protein>
    <submittedName>
        <fullName evidence="1">Uncharacterized protein</fullName>
    </submittedName>
</protein>
<name>A0AA40KNR4_9HYME</name>
<evidence type="ECO:0000313" key="1">
    <source>
        <dbReference type="EMBL" id="KAK1127243.1"/>
    </source>
</evidence>
<dbReference type="AlphaFoldDB" id="A0AA40KNR4"/>
<gene>
    <name evidence="1" type="ORF">K0M31_003787</name>
</gene>
<sequence length="114" mass="13928">MWDIFDRLDLESNTPVRAEKFCTPDSERREVTFFIFAERRKETQVLHYALFLAESEGSFLRNGGTLQRTSNEDKHFSMYNEFEYIDMDDYFRLLFSHIALFSFNVHEWTYIYHR</sequence>
<accession>A0AA40KNR4</accession>
<evidence type="ECO:0000313" key="2">
    <source>
        <dbReference type="Proteomes" id="UP001177670"/>
    </source>
</evidence>
<dbReference type="EMBL" id="JAHYIQ010000012">
    <property type="protein sequence ID" value="KAK1127243.1"/>
    <property type="molecule type" value="Genomic_DNA"/>
</dbReference>
<proteinExistence type="predicted"/>
<organism evidence="1 2">
    <name type="scientific">Melipona bicolor</name>
    <dbReference type="NCBI Taxonomy" id="60889"/>
    <lineage>
        <taxon>Eukaryota</taxon>
        <taxon>Metazoa</taxon>
        <taxon>Ecdysozoa</taxon>
        <taxon>Arthropoda</taxon>
        <taxon>Hexapoda</taxon>
        <taxon>Insecta</taxon>
        <taxon>Pterygota</taxon>
        <taxon>Neoptera</taxon>
        <taxon>Endopterygota</taxon>
        <taxon>Hymenoptera</taxon>
        <taxon>Apocrita</taxon>
        <taxon>Aculeata</taxon>
        <taxon>Apoidea</taxon>
        <taxon>Anthophila</taxon>
        <taxon>Apidae</taxon>
        <taxon>Melipona</taxon>
    </lineage>
</organism>
<keyword evidence="2" id="KW-1185">Reference proteome</keyword>
<comment type="caution">
    <text evidence="1">The sequence shown here is derived from an EMBL/GenBank/DDBJ whole genome shotgun (WGS) entry which is preliminary data.</text>
</comment>